<dbReference type="AlphaFoldDB" id="A0A225W5D3"/>
<reference evidence="2" key="1">
    <citation type="submission" date="2017-03" db="EMBL/GenBank/DDBJ databases">
        <title>Phytopthora megakarya and P. palmivora, two closely related causual agents of cacao black pod achieved similar genome size and gene model numbers by different mechanisms.</title>
        <authorList>
            <person name="Ali S."/>
            <person name="Shao J."/>
            <person name="Larry D.J."/>
            <person name="Kronmiller B."/>
            <person name="Shen D."/>
            <person name="Strem M.D."/>
            <person name="Melnick R.L."/>
            <person name="Guiltinan M.J."/>
            <person name="Tyler B.M."/>
            <person name="Meinhardt L.W."/>
            <person name="Bailey B.A."/>
        </authorList>
    </citation>
    <scope>NUCLEOTIDE SEQUENCE [LARGE SCALE GENOMIC DNA]</scope>
    <source>
        <strain evidence="2">zdho120</strain>
    </source>
</reference>
<dbReference type="Proteomes" id="UP000198211">
    <property type="component" value="Unassembled WGS sequence"/>
</dbReference>
<accession>A0A225W5D3</accession>
<name>A0A225W5D3_9STRA</name>
<organism evidence="1 2">
    <name type="scientific">Phytophthora megakarya</name>
    <dbReference type="NCBI Taxonomy" id="4795"/>
    <lineage>
        <taxon>Eukaryota</taxon>
        <taxon>Sar</taxon>
        <taxon>Stramenopiles</taxon>
        <taxon>Oomycota</taxon>
        <taxon>Peronosporomycetes</taxon>
        <taxon>Peronosporales</taxon>
        <taxon>Peronosporaceae</taxon>
        <taxon>Phytophthora</taxon>
    </lineage>
</organism>
<gene>
    <name evidence="1" type="ORF">PHMEG_00014224</name>
</gene>
<sequence>MRDLTQEEARSCGPIAMNSEVDQHDLLFNRPTTKESPADRDKLILKLAGMLMMSYIISIPASKVDIRGSAVLTDWPGIIFTGEDCTEVYKDMLGSVWIAKLEKGDPGSKANRRVIFKRRIHFRSSLWITSSH</sequence>
<dbReference type="EMBL" id="NBNE01001803">
    <property type="protein sequence ID" value="OWZ12584.1"/>
    <property type="molecule type" value="Genomic_DNA"/>
</dbReference>
<evidence type="ECO:0000313" key="2">
    <source>
        <dbReference type="Proteomes" id="UP000198211"/>
    </source>
</evidence>
<proteinExistence type="predicted"/>
<comment type="caution">
    <text evidence="1">The sequence shown here is derived from an EMBL/GenBank/DDBJ whole genome shotgun (WGS) entry which is preliminary data.</text>
</comment>
<keyword evidence="2" id="KW-1185">Reference proteome</keyword>
<protein>
    <submittedName>
        <fullName evidence="1">Uncharacterized protein</fullName>
    </submittedName>
</protein>
<evidence type="ECO:0000313" key="1">
    <source>
        <dbReference type="EMBL" id="OWZ12584.1"/>
    </source>
</evidence>